<sequence>MGILDGYTIVNHFTQGLYNKKPKHYNVYVDGKLMRYKGMIAENLTLPAPEEAIAHTSFQSLVRILAALDTHLGLPYSKVFVYMDGERVRNKTCDRPMFPYDTSLIRTTFKHYCIDLNYTVIELNYGESELQMYLDRDKSCDLNVFVTEDSDMLSICYNHQPTFIDSATSNTARECGDMYEFIYQNYQTPELLWSNEHSSSNSSIQDSNNSYFFPANVNYSVHDSCLWLANKTKSQAVAIGMDLCRNRIRFNDLVFRTFLALKGTDFTSKSRMCTNSMVQPFLNSSLDDINFINSQSEKLYHDKHPLCWNYIAVAILFLSTKCKRGSTLVRNSSCPTFKADDLEHLLSIYYKYVTTGIMNESTQQVNMGNGTRHYLYALYGGVTREFTKKNITNLTSNLSLSEAKDNFLKHFDTYTPQENGNGSGKLEIVKPSVDLLQPQMRQPVSPLLIDLGDCDNDEEDC</sequence>
<keyword evidence="1" id="KW-0378">Hydrolase</keyword>
<keyword evidence="1" id="KW-0540">Nuclease</keyword>
<organism evidence="1">
    <name type="scientific">Nilaparvata lugens endogenous nudivirus</name>
    <dbReference type="NCBI Taxonomy" id="1487700"/>
    <lineage>
        <taxon>Viruses</taxon>
        <taxon>Viruses incertae sedis</taxon>
        <taxon>Naldaviricetes</taxon>
        <taxon>Lefavirales</taxon>
        <taxon>Nudiviridae</taxon>
    </lineage>
</organism>
<proteinExistence type="predicted"/>
<reference evidence="1" key="1">
    <citation type="journal article" date="2014" name="J. Virol.">
        <title>Brown planthopper nudivirus DNA integrated in its host genome.</title>
        <authorList>
            <person name="Cheng R.L."/>
            <person name="Xi Y."/>
            <person name="Lou Y.H."/>
            <person name="Wang Z."/>
            <person name="Xu J.Y."/>
            <person name="Xu H.J."/>
            <person name="Zhang C.X."/>
        </authorList>
    </citation>
    <scope>NUCLEOTIDE SEQUENCE</scope>
    <source>
        <strain evidence="1">Hangzhou</strain>
    </source>
</reference>
<protein>
    <submittedName>
        <fullName evidence="1">Flap endonuclease</fullName>
    </submittedName>
</protein>
<name>X5GW85_9VIRU</name>
<dbReference type="EMBL" id="KJ566524">
    <property type="protein sequence ID" value="AHW98242.1"/>
    <property type="molecule type" value="Genomic_DNA"/>
</dbReference>
<keyword evidence="1" id="KW-0255">Endonuclease</keyword>
<accession>X5GW85</accession>
<reference evidence="1" key="2">
    <citation type="submission" date="2014-03" db="EMBL/GenBank/DDBJ databases">
        <authorList>
            <person name="Cheng R."/>
            <person name="Zhang C.-X."/>
        </authorList>
    </citation>
    <scope>NUCLEOTIDE SEQUENCE</scope>
    <source>
        <strain evidence="1">Hangzhou</strain>
    </source>
</reference>
<evidence type="ECO:0000313" key="1">
    <source>
        <dbReference type="EMBL" id="AHW98242.1"/>
    </source>
</evidence>
<dbReference type="GO" id="GO:0004519">
    <property type="term" value="F:endonuclease activity"/>
    <property type="evidence" value="ECO:0007669"/>
    <property type="project" value="UniProtKB-KW"/>
</dbReference>